<dbReference type="EMBL" id="KN832167">
    <property type="protein sequence ID" value="KIN93463.1"/>
    <property type="molecule type" value="Genomic_DNA"/>
</dbReference>
<feature type="coiled-coil region" evidence="1">
    <location>
        <begin position="4"/>
        <end position="31"/>
    </location>
</feature>
<sequence>MDELTEARAALAAMENRERELLSELHSIRDAVRLQRSRVEELITRLPISPIDRLPNESLLRVLEFYLEEAAQTCDVYIHAKRQLASVSRRWRDLILHSPSLWTLLTVTSSWSEARAKIYVTRSSQSLDIVIRFCDYRYDDDNVIFPALLDILTSCAHRWRSLIIHKHTPEVHRSLVLEKLNRLSLPSLKRVSISNFPGSLREQGELYQPTFLRPQISPHLEQVDLHVDVETSAAVHIPSGVTDLSFRLGTNHVQYSPLFEGLSCLGLTSLSISGYVVNFSLRLNSIQLPLLEKFACTLSCVEPLIHALVAPRLRYFDYSPSCWDDSPSTIFADLHSKFNSVDYLRLSGSTTHNLSAAVCLAFPNVCDLELTQFDDDLLDSTPADFPSDAIHWKNLRSLAIHELDDSDSELLDGLHAWLLQRQNVGQSKLLVMVTTYGCNMPSPFHRLPEVCSLEWFDFCHNATMMRRRSGSKAWVEVLNLPACIVDELSTTLRTGNATARVFMVIVYIDEQFARGGNLNECWQLSCCRQLYHAYLAQVLSEDNAGPPTKIYETTVPCLHTHEPTNFTITNMVTHDSVEDLRGSLAADELFRSFRTL</sequence>
<organism evidence="2 3">
    <name type="scientific">Pisolithus tinctorius Marx 270</name>
    <dbReference type="NCBI Taxonomy" id="870435"/>
    <lineage>
        <taxon>Eukaryota</taxon>
        <taxon>Fungi</taxon>
        <taxon>Dikarya</taxon>
        <taxon>Basidiomycota</taxon>
        <taxon>Agaricomycotina</taxon>
        <taxon>Agaricomycetes</taxon>
        <taxon>Agaricomycetidae</taxon>
        <taxon>Boletales</taxon>
        <taxon>Sclerodermatineae</taxon>
        <taxon>Pisolithaceae</taxon>
        <taxon>Pisolithus</taxon>
    </lineage>
</organism>
<dbReference type="STRING" id="870435.A0A0C3ND12"/>
<evidence type="ECO:0000313" key="2">
    <source>
        <dbReference type="EMBL" id="KIN93463.1"/>
    </source>
</evidence>
<name>A0A0C3ND12_PISTI</name>
<proteinExistence type="predicted"/>
<evidence type="ECO:0000313" key="3">
    <source>
        <dbReference type="Proteomes" id="UP000054217"/>
    </source>
</evidence>
<keyword evidence="3" id="KW-1185">Reference proteome</keyword>
<dbReference type="Proteomes" id="UP000054217">
    <property type="component" value="Unassembled WGS sequence"/>
</dbReference>
<evidence type="ECO:0000256" key="1">
    <source>
        <dbReference type="SAM" id="Coils"/>
    </source>
</evidence>
<dbReference type="InParanoid" id="A0A0C3ND12"/>
<dbReference type="AlphaFoldDB" id="A0A0C3ND12"/>
<dbReference type="OrthoDB" id="3237072at2759"/>
<gene>
    <name evidence="2" type="ORF">M404DRAFT_36089</name>
</gene>
<reference evidence="3" key="2">
    <citation type="submission" date="2015-01" db="EMBL/GenBank/DDBJ databases">
        <title>Evolutionary Origins and Diversification of the Mycorrhizal Mutualists.</title>
        <authorList>
            <consortium name="DOE Joint Genome Institute"/>
            <consortium name="Mycorrhizal Genomics Consortium"/>
            <person name="Kohler A."/>
            <person name="Kuo A."/>
            <person name="Nagy L.G."/>
            <person name="Floudas D."/>
            <person name="Copeland A."/>
            <person name="Barry K.W."/>
            <person name="Cichocki N."/>
            <person name="Veneault-Fourrey C."/>
            <person name="LaButti K."/>
            <person name="Lindquist E.A."/>
            <person name="Lipzen A."/>
            <person name="Lundell T."/>
            <person name="Morin E."/>
            <person name="Murat C."/>
            <person name="Riley R."/>
            <person name="Ohm R."/>
            <person name="Sun H."/>
            <person name="Tunlid A."/>
            <person name="Henrissat B."/>
            <person name="Grigoriev I.V."/>
            <person name="Hibbett D.S."/>
            <person name="Martin F."/>
        </authorList>
    </citation>
    <scope>NUCLEOTIDE SEQUENCE [LARGE SCALE GENOMIC DNA]</scope>
    <source>
        <strain evidence="3">Marx 270</strain>
    </source>
</reference>
<protein>
    <submittedName>
        <fullName evidence="2">Uncharacterized protein</fullName>
    </submittedName>
</protein>
<dbReference type="Gene3D" id="1.20.1280.50">
    <property type="match status" value="1"/>
</dbReference>
<keyword evidence="1" id="KW-0175">Coiled coil</keyword>
<reference evidence="2 3" key="1">
    <citation type="submission" date="2014-04" db="EMBL/GenBank/DDBJ databases">
        <authorList>
            <consortium name="DOE Joint Genome Institute"/>
            <person name="Kuo A."/>
            <person name="Kohler A."/>
            <person name="Costa M.D."/>
            <person name="Nagy L.G."/>
            <person name="Floudas D."/>
            <person name="Copeland A."/>
            <person name="Barry K.W."/>
            <person name="Cichocki N."/>
            <person name="Veneault-Fourrey C."/>
            <person name="LaButti K."/>
            <person name="Lindquist E.A."/>
            <person name="Lipzen A."/>
            <person name="Lundell T."/>
            <person name="Morin E."/>
            <person name="Murat C."/>
            <person name="Sun H."/>
            <person name="Tunlid A."/>
            <person name="Henrissat B."/>
            <person name="Grigoriev I.V."/>
            <person name="Hibbett D.S."/>
            <person name="Martin F."/>
            <person name="Nordberg H.P."/>
            <person name="Cantor M.N."/>
            <person name="Hua S.X."/>
        </authorList>
    </citation>
    <scope>NUCLEOTIDE SEQUENCE [LARGE SCALE GENOMIC DNA]</scope>
    <source>
        <strain evidence="2 3">Marx 270</strain>
    </source>
</reference>
<accession>A0A0C3ND12</accession>
<dbReference type="HOGENOM" id="CLU_023752_2_0_1"/>